<dbReference type="Pfam" id="PF14684">
    <property type="entry name" value="Tricorn_C1"/>
    <property type="match status" value="1"/>
</dbReference>
<dbReference type="Gene3D" id="2.30.42.10">
    <property type="match status" value="1"/>
</dbReference>
<keyword evidence="11" id="KW-0732">Signal</keyword>
<feature type="signal peptide" evidence="11">
    <location>
        <begin position="1"/>
        <end position="20"/>
    </location>
</feature>
<evidence type="ECO:0000313" key="15">
    <source>
        <dbReference type="Proteomes" id="UP000184600"/>
    </source>
</evidence>
<keyword evidence="3 7" id="KW-0963">Cytoplasm</keyword>
<feature type="active site" description="Charge relay system" evidence="8">
    <location>
        <position position="1097"/>
    </location>
</feature>
<dbReference type="PANTHER" id="PTHR43253:SF1">
    <property type="entry name" value="TRICORN PROTEASE HOMOLOG 2-RELATED"/>
    <property type="match status" value="1"/>
</dbReference>
<dbReference type="SUPFAM" id="SSF52096">
    <property type="entry name" value="ClpP/crotonase"/>
    <property type="match status" value="1"/>
</dbReference>
<evidence type="ECO:0000259" key="12">
    <source>
        <dbReference type="SMART" id="SM00228"/>
    </source>
</evidence>
<dbReference type="Gene3D" id="3.90.226.10">
    <property type="entry name" value="2-enoyl-CoA Hydratase, Chain A, domain 1"/>
    <property type="match status" value="1"/>
</dbReference>
<dbReference type="PANTHER" id="PTHR43253">
    <property type="entry name" value="TRICORN PROTEASE HOMOLOG 2-RELATED"/>
    <property type="match status" value="1"/>
</dbReference>
<dbReference type="SUPFAM" id="SSF69304">
    <property type="entry name" value="Tricorn protease N-terminal domain"/>
    <property type="match status" value="1"/>
</dbReference>
<dbReference type="Pfam" id="PF14685">
    <property type="entry name" value="PDZ_Tricorn"/>
    <property type="match status" value="1"/>
</dbReference>
<dbReference type="Pfam" id="PF03572">
    <property type="entry name" value="Peptidase_S41"/>
    <property type="match status" value="1"/>
</dbReference>
<dbReference type="OrthoDB" id="9758793at2"/>
<feature type="active site" description="Nucleophile" evidence="8">
    <location>
        <position position="1039"/>
    </location>
</feature>
<evidence type="ECO:0000256" key="10">
    <source>
        <dbReference type="SAM" id="MobiDB-lite"/>
    </source>
</evidence>
<dbReference type="InterPro" id="IPR028204">
    <property type="entry name" value="Tricorn_C1"/>
</dbReference>
<evidence type="ECO:0000256" key="9">
    <source>
        <dbReference type="PIRSR" id="PIRSR036421-3"/>
    </source>
</evidence>
<evidence type="ECO:0000256" key="3">
    <source>
        <dbReference type="ARBA" id="ARBA00022490"/>
    </source>
</evidence>
<evidence type="ECO:0000256" key="1">
    <source>
        <dbReference type="ARBA" id="ARBA00004496"/>
    </source>
</evidence>
<dbReference type="CDD" id="cd07562">
    <property type="entry name" value="Peptidase_S41_TRI"/>
    <property type="match status" value="1"/>
</dbReference>
<evidence type="ECO:0000256" key="6">
    <source>
        <dbReference type="ARBA" id="ARBA00022825"/>
    </source>
</evidence>
<evidence type="ECO:0000313" key="14">
    <source>
        <dbReference type="EMBL" id="SHO54944.1"/>
    </source>
</evidence>
<dbReference type="InterPro" id="IPR015943">
    <property type="entry name" value="WD40/YVTN_repeat-like_dom_sf"/>
</dbReference>
<evidence type="ECO:0000256" key="5">
    <source>
        <dbReference type="ARBA" id="ARBA00022801"/>
    </source>
</evidence>
<feature type="domain" description="Tail specific protease" evidence="13">
    <location>
        <begin position="903"/>
        <end position="1108"/>
    </location>
</feature>
<dbReference type="Pfam" id="PF26549">
    <property type="entry name" value="Tricorn_N"/>
    <property type="match status" value="1"/>
</dbReference>
<evidence type="ECO:0000256" key="11">
    <source>
        <dbReference type="SAM" id="SignalP"/>
    </source>
</evidence>
<proteinExistence type="inferred from homology"/>
<evidence type="ECO:0000259" key="13">
    <source>
        <dbReference type="SMART" id="SM00245"/>
    </source>
</evidence>
<dbReference type="GO" id="GO:0008236">
    <property type="term" value="F:serine-type peptidase activity"/>
    <property type="evidence" value="ECO:0007669"/>
    <property type="project" value="UniProtKB-UniRule"/>
</dbReference>
<accession>A0A1M7YQN5</accession>
<feature type="region of interest" description="Disordered" evidence="10">
    <location>
        <begin position="580"/>
        <end position="642"/>
    </location>
</feature>
<comment type="function">
    <text evidence="7">Degrades oligopeptides.</text>
</comment>
<feature type="compositionally biased region" description="Basic and acidic residues" evidence="10">
    <location>
        <begin position="580"/>
        <end position="604"/>
    </location>
</feature>
<keyword evidence="15" id="KW-1185">Reference proteome</keyword>
<dbReference type="InterPro" id="IPR029414">
    <property type="entry name" value="Tricorn_PDZ"/>
</dbReference>
<reference evidence="15" key="1">
    <citation type="submission" date="2016-12" db="EMBL/GenBank/DDBJ databases">
        <authorList>
            <person name="Rodrigo-Torres L."/>
            <person name="Arahal R.D."/>
            <person name="Lucena T."/>
        </authorList>
    </citation>
    <scope>NUCLEOTIDE SEQUENCE [LARGE SCALE GENOMIC DNA]</scope>
</reference>
<feature type="site" description="Transition state stabilizer; via amide nitrogen" evidence="9">
    <location>
        <position position="1040"/>
    </location>
</feature>
<dbReference type="Gene3D" id="3.30.750.44">
    <property type="match status" value="1"/>
</dbReference>
<keyword evidence="4 7" id="KW-0645">Protease</keyword>
<feature type="region of interest" description="Disordered" evidence="10">
    <location>
        <begin position="1140"/>
        <end position="1161"/>
    </location>
</feature>
<keyword evidence="5 7" id="KW-0378">Hydrolase</keyword>
<sequence>MQWRCYCLTLLAGVSLGSMAQTGGSHMGYYRQPALHGNTLIFVSEGDLWATQTDQKVAHRLTSRRGLEDNVIISQDGQQVAFAANYDGAYEAYVMPVDGGIPRRVTFEQTDVRLQEWTKNGHILYATNHTVGPLGTWQLKEVDPANLKTQNLPLYNANQGTIDEAGHYLYFTRFGTGVSGDKLRAYRGGAQGQIWRYELGSQKEAQLLTPAGSGSDSSPMFYQGKVYYLSDKSGNPNLWSMNPDGSEKTQLTTYTRWPVRTPDLSDGKIVFQLGADLVLYTIADQSVQSSEQATQSAEKPAQASDSEARTQILPLQLVSDQPYRQSRWIKNPLDYESSTTLTPDGKRVVITARGKVAVATTDGTRLIEIQTPAHSRVKFARMSQDKKWVYAVCDASGEEQIWRFAADGTNDMKQITHQGHSIRWSLSESPDGKHLLTDDKDGHLWLVDAASGEMKQILDHGPVNDAFGTYRWSDDSRYLAVGTEPDNADRSTVILYDLQTGHSQHLTSGKYNSFSPDFSPDGKWLYFLSDRHFKAISSSPWRDRTSAPVFSSQTGIFAFALDEQADFPFQPVNELMNKPEADADTSKDEPEKQAKDVPDTEKTSGSESVITAADQAGTETENDKATEQKPEAVAQPKPEDAPGWDTIAKRLWQVPVAEGNYDQLRVGKQGLYVLREGNSGGYQLKSIRYAHRNVSVNTVSGGISRYALSQDREQLFIVWDSDGYVVPAGSSLPGRMSQYRINANQWHMQVNPVDEWLQMFHSAWLMHRDMFYDPSMRGVDWKQVKTWLEPLVARVSDRYELSDLLGQMTSQLNALHSQVSYGEDTPGATDTAEAASLGAALRQTAQGVVVEHIYQTDPEVPEMASPLAKPGVDAENGDLILEINKRPVASLADVSQLLRNQSDQQVLLTLSRAGEKHQVIVYPVGSWQSRTFAWQDWAEKNQQRVREESHHQIGYIYLHAMIKKDVDTFVREFYANIDKQGLIIDVRNNQGGNIDSWILDKLMRRAWMYWKPRHGGTYTNMQQAFRGHIAVLANQMTYSDGETFTAGVKALGLGPVIGMRTFGAGVWLDDSNKLTDWGKARVAEYPQYSMDGEWLIEQHGVTPTIEVDNLPYATYQGHDAQLQKALEYLKEKITESPVAPLNPVMKAGQTPQAGDIHQPVR</sequence>
<dbReference type="Gene3D" id="2.120.10.60">
    <property type="entry name" value="Tricorn protease N-terminal domain"/>
    <property type="match status" value="1"/>
</dbReference>
<evidence type="ECO:0000256" key="7">
    <source>
        <dbReference type="PIRNR" id="PIRNR036421"/>
    </source>
</evidence>
<dbReference type="SUPFAM" id="SSF69322">
    <property type="entry name" value="Tricorn protease domain 2"/>
    <property type="match status" value="1"/>
</dbReference>
<feature type="domain" description="PDZ" evidence="12">
    <location>
        <begin position="835"/>
        <end position="914"/>
    </location>
</feature>
<dbReference type="AlphaFoldDB" id="A0A1M7YQN5"/>
<comment type="similarity">
    <text evidence="2 7">Belongs to the peptidase S41B family.</text>
</comment>
<dbReference type="InterPro" id="IPR036034">
    <property type="entry name" value="PDZ_sf"/>
</dbReference>
<keyword evidence="6 7" id="KW-0720">Serine protease</keyword>
<feature type="active site" description="Charge relay system" evidence="8">
    <location>
        <position position="816"/>
    </location>
</feature>
<dbReference type="SUPFAM" id="SSF50156">
    <property type="entry name" value="PDZ domain-like"/>
    <property type="match status" value="1"/>
</dbReference>
<dbReference type="RefSeq" id="WP_073579845.1">
    <property type="nucleotide sequence ID" value="NZ_AP024897.1"/>
</dbReference>
<comment type="subcellular location">
    <subcellularLocation>
        <location evidence="1 7">Cytoplasm</location>
    </subcellularLocation>
</comment>
<dbReference type="EMBL" id="FRFG01000009">
    <property type="protein sequence ID" value="SHO54944.1"/>
    <property type="molecule type" value="Genomic_DNA"/>
</dbReference>
<dbReference type="Gene3D" id="2.130.10.10">
    <property type="entry name" value="YVTN repeat-like/Quinoprotein amine dehydrogenase"/>
    <property type="match status" value="1"/>
</dbReference>
<dbReference type="Pfam" id="PF26550">
    <property type="entry name" value="Tricorn_2nd"/>
    <property type="match status" value="1"/>
</dbReference>
<dbReference type="Proteomes" id="UP000184600">
    <property type="component" value="Unassembled WGS sequence"/>
</dbReference>
<gene>
    <name evidence="14" type="ORF">VQ7734_00663</name>
</gene>
<dbReference type="STRING" id="1117707.VQ7734_00663"/>
<name>A0A1M7YQN5_9VIBR</name>
<feature type="compositionally biased region" description="Basic and acidic residues" evidence="10">
    <location>
        <begin position="621"/>
        <end position="630"/>
    </location>
</feature>
<organism evidence="14 15">
    <name type="scientific">Vibrio quintilis</name>
    <dbReference type="NCBI Taxonomy" id="1117707"/>
    <lineage>
        <taxon>Bacteria</taxon>
        <taxon>Pseudomonadati</taxon>
        <taxon>Pseudomonadota</taxon>
        <taxon>Gammaproteobacteria</taxon>
        <taxon>Vibrionales</taxon>
        <taxon>Vibrionaceae</taxon>
        <taxon>Vibrio</taxon>
    </lineage>
</organism>
<dbReference type="EC" id="3.4.21.-" evidence="7"/>
<dbReference type="InterPro" id="IPR005151">
    <property type="entry name" value="Tail-specific_protease"/>
</dbReference>
<protein>
    <recommendedName>
        <fullName evidence="7">Tricorn protease homolog</fullName>
        <ecNumber evidence="7">3.4.21.-</ecNumber>
    </recommendedName>
</protein>
<evidence type="ECO:0000256" key="4">
    <source>
        <dbReference type="ARBA" id="ARBA00022670"/>
    </source>
</evidence>
<dbReference type="InterPro" id="IPR029045">
    <property type="entry name" value="ClpP/crotonase-like_dom_sf"/>
</dbReference>
<evidence type="ECO:0000256" key="2">
    <source>
        <dbReference type="ARBA" id="ARBA00008524"/>
    </source>
</evidence>
<dbReference type="GO" id="GO:0006508">
    <property type="term" value="P:proteolysis"/>
    <property type="evidence" value="ECO:0007669"/>
    <property type="project" value="UniProtKB-UniRule"/>
</dbReference>
<dbReference type="GO" id="GO:0005737">
    <property type="term" value="C:cytoplasm"/>
    <property type="evidence" value="ECO:0007669"/>
    <property type="project" value="UniProtKB-SubCell"/>
</dbReference>
<dbReference type="SMART" id="SM00228">
    <property type="entry name" value="PDZ"/>
    <property type="match status" value="1"/>
</dbReference>
<dbReference type="PIRSF" id="PIRSF036421">
    <property type="entry name" value="Tricorn_protease"/>
    <property type="match status" value="1"/>
</dbReference>
<dbReference type="InterPro" id="IPR001478">
    <property type="entry name" value="PDZ"/>
</dbReference>
<feature type="chain" id="PRO_5012003198" description="Tricorn protease homolog" evidence="11">
    <location>
        <begin position="21"/>
        <end position="1161"/>
    </location>
</feature>
<evidence type="ECO:0000256" key="8">
    <source>
        <dbReference type="PIRSR" id="PIRSR036421-1"/>
    </source>
</evidence>
<dbReference type="InterPro" id="IPR012393">
    <property type="entry name" value="Tricorn_protease"/>
</dbReference>
<dbReference type="SMART" id="SM00245">
    <property type="entry name" value="TSPc"/>
    <property type="match status" value="1"/>
</dbReference>